<accession>S7WEX7</accession>
<gene>
    <name evidence="1" type="ORF">ADICYQ_5842</name>
</gene>
<name>S7WEX7_9BACT</name>
<dbReference type="Proteomes" id="UP000014974">
    <property type="component" value="Unassembled WGS sequence"/>
</dbReference>
<comment type="caution">
    <text evidence="1">The sequence shown here is derived from an EMBL/GenBank/DDBJ whole genome shotgun (WGS) entry which is preliminary data.</text>
</comment>
<reference evidence="1 2" key="1">
    <citation type="journal article" date="2013" name="Genome Announc.">
        <title>Draft Genome Sequence of Cyclobacterium qasimii Strain M12-11BT, Isolated from Arctic Marine Sediment.</title>
        <authorList>
            <person name="Shivaji S."/>
            <person name="Ara S."/>
            <person name="Singh A."/>
            <person name="Kumar Pinnaka A."/>
        </authorList>
    </citation>
    <scope>NUCLEOTIDE SEQUENCE [LARGE SCALE GENOMIC DNA]</scope>
    <source>
        <strain evidence="1 2">M12-11B</strain>
    </source>
</reference>
<protein>
    <submittedName>
        <fullName evidence="1">Uncharacterized protein</fullName>
    </submittedName>
</protein>
<dbReference type="AlphaFoldDB" id="S7WEX7"/>
<organism evidence="1 2">
    <name type="scientific">Cyclobacterium qasimii M12-11B</name>
    <dbReference type="NCBI Taxonomy" id="641524"/>
    <lineage>
        <taxon>Bacteria</taxon>
        <taxon>Pseudomonadati</taxon>
        <taxon>Bacteroidota</taxon>
        <taxon>Cytophagia</taxon>
        <taxon>Cytophagales</taxon>
        <taxon>Cyclobacteriaceae</taxon>
        <taxon>Cyclobacterium</taxon>
    </lineage>
</organism>
<sequence length="39" mass="4428">MTSTPLTSTGSATGAKLPYYHQPKQEDIKIEEPFHFTKF</sequence>
<dbReference type="EMBL" id="ATNM01000197">
    <property type="protein sequence ID" value="EPR65309.1"/>
    <property type="molecule type" value="Genomic_DNA"/>
</dbReference>
<evidence type="ECO:0000313" key="1">
    <source>
        <dbReference type="EMBL" id="EPR65309.1"/>
    </source>
</evidence>
<evidence type="ECO:0000313" key="2">
    <source>
        <dbReference type="Proteomes" id="UP000014974"/>
    </source>
</evidence>
<proteinExistence type="predicted"/>